<organism evidence="18 19">
    <name type="scientific">Bemisia tabaci</name>
    <name type="common">Sweetpotato whitefly</name>
    <name type="synonym">Aleurodes tabaci</name>
    <dbReference type="NCBI Taxonomy" id="7038"/>
    <lineage>
        <taxon>Eukaryota</taxon>
        <taxon>Metazoa</taxon>
        <taxon>Ecdysozoa</taxon>
        <taxon>Arthropoda</taxon>
        <taxon>Hexapoda</taxon>
        <taxon>Insecta</taxon>
        <taxon>Pterygota</taxon>
        <taxon>Neoptera</taxon>
        <taxon>Paraneoptera</taxon>
        <taxon>Hemiptera</taxon>
        <taxon>Sternorrhyncha</taxon>
        <taxon>Aleyrodoidea</taxon>
        <taxon>Aleyrodidae</taxon>
        <taxon>Aleyrodinae</taxon>
        <taxon>Bemisia</taxon>
    </lineage>
</organism>
<protein>
    <recommendedName>
        <fullName evidence="10">E3 ubiquitin-protein ligase Topors</fullName>
        <ecNumber evidence="2">2.3.2.27</ecNumber>
    </recommendedName>
    <alternativeName>
        <fullName evidence="11">RING-type E3 ubiquitin transferase Topors</fullName>
    </alternativeName>
    <alternativeName>
        <fullName evidence="13">SUMO1-protein E3 ligase Topors</fullName>
    </alternativeName>
    <alternativeName>
        <fullName evidence="12">Topoisomerase I-binding RING finger protein</fullName>
    </alternativeName>
    <alternativeName>
        <fullName evidence="14">Topoisomerase I-binding arginine/serine-rich protein</fullName>
    </alternativeName>
</protein>
<evidence type="ECO:0000256" key="1">
    <source>
        <dbReference type="ARBA" id="ARBA00000900"/>
    </source>
</evidence>
<dbReference type="EC" id="2.3.2.27" evidence="2"/>
<feature type="domain" description="RING-type" evidence="17">
    <location>
        <begin position="42"/>
        <end position="81"/>
    </location>
</feature>
<feature type="compositionally biased region" description="Polar residues" evidence="16">
    <location>
        <begin position="575"/>
        <end position="584"/>
    </location>
</feature>
<evidence type="ECO:0000313" key="18">
    <source>
        <dbReference type="EMBL" id="CAH0776288.1"/>
    </source>
</evidence>
<dbReference type="PROSITE" id="PS00518">
    <property type="entry name" value="ZF_RING_1"/>
    <property type="match status" value="1"/>
</dbReference>
<evidence type="ECO:0000256" key="3">
    <source>
        <dbReference type="ARBA" id="ARBA00022679"/>
    </source>
</evidence>
<dbReference type="InterPro" id="IPR013083">
    <property type="entry name" value="Znf_RING/FYVE/PHD"/>
</dbReference>
<dbReference type="SMART" id="SM00184">
    <property type="entry name" value="RING"/>
    <property type="match status" value="1"/>
</dbReference>
<evidence type="ECO:0000313" key="19">
    <source>
        <dbReference type="Proteomes" id="UP001152759"/>
    </source>
</evidence>
<dbReference type="InterPro" id="IPR058745">
    <property type="entry name" value="PWI_Topors"/>
</dbReference>
<evidence type="ECO:0000256" key="5">
    <source>
        <dbReference type="ARBA" id="ARBA00022771"/>
    </source>
</evidence>
<evidence type="ECO:0000256" key="6">
    <source>
        <dbReference type="ARBA" id="ARBA00022786"/>
    </source>
</evidence>
<feature type="compositionally biased region" description="Polar residues" evidence="16">
    <location>
        <begin position="546"/>
        <end position="565"/>
    </location>
</feature>
<evidence type="ECO:0000259" key="17">
    <source>
        <dbReference type="PROSITE" id="PS50089"/>
    </source>
</evidence>
<dbReference type="KEGG" id="btab:109037957"/>
<name>A0A9P0CG72_BEMTA</name>
<feature type="region of interest" description="Disordered" evidence="16">
    <location>
        <begin position="465"/>
        <end position="520"/>
    </location>
</feature>
<dbReference type="GO" id="GO:0006513">
    <property type="term" value="P:protein monoubiquitination"/>
    <property type="evidence" value="ECO:0007669"/>
    <property type="project" value="TreeGrafter"/>
</dbReference>
<dbReference type="Gene3D" id="3.30.40.10">
    <property type="entry name" value="Zinc/RING finger domain, C3HC4 (zinc finger)"/>
    <property type="match status" value="1"/>
</dbReference>
<evidence type="ECO:0000256" key="11">
    <source>
        <dbReference type="ARBA" id="ARBA00076856"/>
    </source>
</evidence>
<keyword evidence="5 15" id="KW-0863">Zinc-finger</keyword>
<dbReference type="GO" id="GO:0008270">
    <property type="term" value="F:zinc ion binding"/>
    <property type="evidence" value="ECO:0007669"/>
    <property type="project" value="UniProtKB-KW"/>
</dbReference>
<keyword evidence="7" id="KW-0862">Zinc</keyword>
<evidence type="ECO:0000256" key="7">
    <source>
        <dbReference type="ARBA" id="ARBA00022833"/>
    </source>
</evidence>
<dbReference type="PANTHER" id="PTHR46077:SF1">
    <property type="entry name" value="TOP1 BINDING ARGININE_SERINE RICH PROTEIN, E3 UBIQUITIN LIGASE"/>
    <property type="match status" value="1"/>
</dbReference>
<gene>
    <name evidence="18" type="ORF">BEMITA_LOCUS12398</name>
</gene>
<feature type="compositionally biased region" description="Basic residues" evidence="16">
    <location>
        <begin position="478"/>
        <end position="490"/>
    </location>
</feature>
<dbReference type="Proteomes" id="UP001152759">
    <property type="component" value="Chromosome 8"/>
</dbReference>
<accession>A0A9P0CG72</accession>
<feature type="compositionally biased region" description="Basic residues" evidence="16">
    <location>
        <begin position="730"/>
        <end position="746"/>
    </location>
</feature>
<reference evidence="18" key="1">
    <citation type="submission" date="2021-12" db="EMBL/GenBank/DDBJ databases">
        <authorList>
            <person name="King R."/>
        </authorList>
    </citation>
    <scope>NUCLEOTIDE SEQUENCE</scope>
</reference>
<dbReference type="InterPro" id="IPR001841">
    <property type="entry name" value="Znf_RING"/>
</dbReference>
<dbReference type="Pfam" id="PF26084">
    <property type="entry name" value="PWI_Topors"/>
    <property type="match status" value="1"/>
</dbReference>
<dbReference type="InterPro" id="IPR058746">
    <property type="entry name" value="Znf_RING-type_Topors"/>
</dbReference>
<dbReference type="FunFam" id="3.30.40.10:FF:000136">
    <property type="entry name" value="E3 ubiquitin-protein ligase Topors"/>
    <property type="match status" value="1"/>
</dbReference>
<evidence type="ECO:0000256" key="16">
    <source>
        <dbReference type="SAM" id="MobiDB-lite"/>
    </source>
</evidence>
<keyword evidence="19" id="KW-1185">Reference proteome</keyword>
<dbReference type="AlphaFoldDB" id="A0A9P0CG72"/>
<evidence type="ECO:0000256" key="4">
    <source>
        <dbReference type="ARBA" id="ARBA00022723"/>
    </source>
</evidence>
<dbReference type="PANTHER" id="PTHR46077">
    <property type="entry name" value="E3 UBIQUITIN-PROTEIN LIGASE TOPORS"/>
    <property type="match status" value="1"/>
</dbReference>
<evidence type="ECO:0000256" key="2">
    <source>
        <dbReference type="ARBA" id="ARBA00012483"/>
    </source>
</evidence>
<evidence type="ECO:0000256" key="8">
    <source>
        <dbReference type="ARBA" id="ARBA00023015"/>
    </source>
</evidence>
<keyword evidence="4" id="KW-0479">Metal-binding</keyword>
<feature type="compositionally biased region" description="Low complexity" evidence="16">
    <location>
        <begin position="491"/>
        <end position="502"/>
    </location>
</feature>
<comment type="catalytic activity">
    <reaction evidence="1">
        <text>S-ubiquitinyl-[E2 ubiquitin-conjugating enzyme]-L-cysteine + [acceptor protein]-L-lysine = [E2 ubiquitin-conjugating enzyme]-L-cysteine + N(6)-ubiquitinyl-[acceptor protein]-L-lysine.</text>
        <dbReference type="EC" id="2.3.2.27"/>
    </reaction>
</comment>
<proteinExistence type="predicted"/>
<dbReference type="CDD" id="cd16574">
    <property type="entry name" value="RING-HC_Topors"/>
    <property type="match status" value="1"/>
</dbReference>
<dbReference type="InterPro" id="IPR017907">
    <property type="entry name" value="Znf_RING_CS"/>
</dbReference>
<feature type="region of interest" description="Disordered" evidence="16">
    <location>
        <begin position="1"/>
        <end position="38"/>
    </location>
</feature>
<evidence type="ECO:0000256" key="14">
    <source>
        <dbReference type="ARBA" id="ARBA00079184"/>
    </source>
</evidence>
<feature type="compositionally biased region" description="Basic residues" evidence="16">
    <location>
        <begin position="652"/>
        <end position="675"/>
    </location>
</feature>
<evidence type="ECO:0000256" key="9">
    <source>
        <dbReference type="ARBA" id="ARBA00023163"/>
    </source>
</evidence>
<dbReference type="GO" id="GO:0061630">
    <property type="term" value="F:ubiquitin protein ligase activity"/>
    <property type="evidence" value="ECO:0007669"/>
    <property type="project" value="UniProtKB-EC"/>
</dbReference>
<evidence type="ECO:0000256" key="13">
    <source>
        <dbReference type="ARBA" id="ARBA00079040"/>
    </source>
</evidence>
<feature type="region of interest" description="Disordered" evidence="16">
    <location>
        <begin position="623"/>
        <end position="764"/>
    </location>
</feature>
<feature type="region of interest" description="Disordered" evidence="16">
    <location>
        <begin position="546"/>
        <end position="600"/>
    </location>
</feature>
<evidence type="ECO:0000256" key="10">
    <source>
        <dbReference type="ARBA" id="ARBA00071236"/>
    </source>
</evidence>
<evidence type="ECO:0000256" key="15">
    <source>
        <dbReference type="PROSITE-ProRule" id="PRU00175"/>
    </source>
</evidence>
<dbReference type="Pfam" id="PF00097">
    <property type="entry name" value="zf-C3HC4"/>
    <property type="match status" value="1"/>
</dbReference>
<dbReference type="EMBL" id="OU963869">
    <property type="protein sequence ID" value="CAH0776288.1"/>
    <property type="molecule type" value="Genomic_DNA"/>
</dbReference>
<feature type="compositionally biased region" description="Polar residues" evidence="16">
    <location>
        <begin position="676"/>
        <end position="692"/>
    </location>
</feature>
<feature type="compositionally biased region" description="Basic residues" evidence="16">
    <location>
        <begin position="587"/>
        <end position="599"/>
    </location>
</feature>
<dbReference type="PROSITE" id="PS50089">
    <property type="entry name" value="ZF_RING_2"/>
    <property type="match status" value="1"/>
</dbReference>
<keyword evidence="9" id="KW-0804">Transcription</keyword>
<evidence type="ECO:0000256" key="12">
    <source>
        <dbReference type="ARBA" id="ARBA00076940"/>
    </source>
</evidence>
<dbReference type="GO" id="GO:0000209">
    <property type="term" value="P:protein polyubiquitination"/>
    <property type="evidence" value="ECO:0007669"/>
    <property type="project" value="TreeGrafter"/>
</dbReference>
<sequence length="868" mass="97307">MAEKATAAIDDIPVSPEAVKTEESGRDGASSAERPSSPEPNCAICLSGPKNKSFTDSCCHQFCFTCLLEWSKVKAECPLCKQVFSFIIHNIRSMDDYDKYLVQSNPPPDHLPFIPMPNPRFPMPSDIFGDGYATIDQSERFRYRTTMVNSLPSSHPFHENVQQLIDALHNHQTRDALRTAVQQSYNPNNYVLPTTRSSRRRNALSGTSDFRRNIYRQNLWVRPQPDVTGRFRESTPEFYRLNEAATHRLVPWLNRELNVLVPNAEQSARVLDLILREIRRHSIRSTEFNRMLTPFIGSHTRHFLHEFYSFAISTFDMIGYDLQAQYVSYPELGHDPDVGLEISSDNDSDVQIVEMPSQPRNEDGNASSFLNQSSTVVDDGNDSDCIVVEEVNAANRPIELIDVLSDGESEADGTVESLPNPESITVNVSSLSSDDGFLFIDEFPQVKNTTIPKLKLRDLRELQDNPFLPSTSREHTRSIPKKSRVRKSRVRSLSLDTSSFHSDSSEEWRPAGNKMKRKKKKKKTKSCCCEKLKKHWKKECLSTFNSNSDSDTASNLISDSDSGSVQHRRCHPKLVQNSIRCKSGSNPKRKSTIKKKSKQRLSCDQDFPASFVNSDVSLSDSSCYSGDENECPPRQLRNKSKKSTANSEKKCGKSSKRKTASLRNSGKNKSRKHSKVQGSYETSSLFLSSESCNDYEPTSPISSTESEEWIPAQRKSTCSRSTSLESEGKSKKKKSKSSGKKTHQVRKSVITPLNSVINGSDIDLTPKNDRTVLIDESPSYFVPKIESCSSLAANPDSDLESNHSSSGRPRLKSVVRVVNPARRNSDSVPHYEIVSSSLCEPCPGPSTSRSSENSPVVSIIKSLLKKKT</sequence>
<keyword evidence="8" id="KW-0805">Transcription regulation</keyword>
<dbReference type="SUPFAM" id="SSF57850">
    <property type="entry name" value="RING/U-box"/>
    <property type="match status" value="1"/>
</dbReference>
<dbReference type="InterPro" id="IPR018957">
    <property type="entry name" value="Znf_C3HC4_RING-type"/>
</dbReference>
<keyword evidence="6" id="KW-0833">Ubl conjugation pathway</keyword>
<keyword evidence="3" id="KW-0808">Transferase</keyword>